<proteinExistence type="predicted"/>
<keyword evidence="4" id="KW-0808">Transferase</keyword>
<protein>
    <submittedName>
        <fullName evidence="4">Putative RNA-directed DNA polymerase from transposon BS</fullName>
    </submittedName>
</protein>
<dbReference type="InterPro" id="IPR000477">
    <property type="entry name" value="RT_dom"/>
</dbReference>
<evidence type="ECO:0000313" key="5">
    <source>
        <dbReference type="Proteomes" id="UP000694050"/>
    </source>
</evidence>
<dbReference type="Pfam" id="PF00078">
    <property type="entry name" value="RVT_1"/>
    <property type="match status" value="1"/>
</dbReference>
<dbReference type="AlphaFoldDB" id="A0A8J5TPE8"/>
<evidence type="ECO:0000259" key="3">
    <source>
        <dbReference type="PROSITE" id="PS50878"/>
    </source>
</evidence>
<name>A0A8J5TPE8_FUSOX</name>
<keyword evidence="4" id="KW-0695">RNA-directed DNA polymerase</keyword>
<dbReference type="PROSITE" id="PS50878">
    <property type="entry name" value="RT_POL"/>
    <property type="match status" value="1"/>
</dbReference>
<feature type="domain" description="Reverse transcriptase" evidence="3">
    <location>
        <begin position="184"/>
        <end position="410"/>
    </location>
</feature>
<comment type="caution">
    <text evidence="4">The sequence shown here is derived from an EMBL/GenBank/DDBJ whole genome shotgun (WGS) entry which is preliminary data.</text>
</comment>
<reference evidence="4" key="1">
    <citation type="submission" date="2021-04" db="EMBL/GenBank/DDBJ databases">
        <title>First draft genome resource for Brassicaceae pathogens Fusarium oxysporum f. sp. raphani and Fusarium oxysporum f. sp. rapae.</title>
        <authorList>
            <person name="Asai S."/>
        </authorList>
    </citation>
    <scope>NUCLEOTIDE SEQUENCE</scope>
    <source>
        <strain evidence="4">Tf1208</strain>
    </source>
</reference>
<dbReference type="PANTHER" id="PTHR33481:SF1">
    <property type="entry name" value="ENDONUCLEASE_EXONUCLEASE_PHOSPHATASE DOMAIN-CONTAINING PROTEIN-RELATED"/>
    <property type="match status" value="1"/>
</dbReference>
<evidence type="ECO:0000313" key="4">
    <source>
        <dbReference type="EMBL" id="KAG7403849.1"/>
    </source>
</evidence>
<sequence>MTSCGIHPTEHGSDHRAIRTEFDTTPPERTPSDRLLFKNAPWLEIKERVRTKLEALPCGGTVQAQTDRLMSVVLDAINDLVPRAKPSPYAKRWWTTDLTRLRRMYTYWRNQARACRRRGREAADLEQKAREAAKEYHDAIRRQKKAHWDSFLEDGANIWQSAKYLSPGGEAMGDKIPPLKRRDGTTTSDKAEQAEELLSVFFPPLPAVIEDEERRPAQREIAMPELTLEEVEEKEHIYKAWRNRKVLSLISFDVKGAYNGVFKDRLLQRLEARGIPKGVVKWIDGFCSNRSATIVVNGYTSGRRDLPQAGLPQGSPLSPVLFLFFNADLVQCKIDAKGGSIAFIDDYSAWVTGPTAEANRVGIQAVIDRALGWERRSGATFEEDKTVIIYFTRHHERTDESLYTIKGQAIIPKKSGKILGLVMDSELRYEEHVKEAATRGLRAAMCLRRLKLLTPRTARQLFVATVAPTMDYASNVWSHRRGWRETRWLNEAQKMGAQAITGAFKTVSMAVAEAEAGILPIGERHAQAGTRLYVNMQTLPKTHPLATLRVRETRRYLSPLTKLALAHDGAVERTETIEPYALPPWHRHMVVEYDSDKEAAAYVDTGDDVTETSNMRQVLIATSASARNGLVGMGGIVRNTASGGANDNIVAKYSATLGPRDEQNAYMAELEAIAMVLRCMPDGLQHRDIIVATRNRSALRAIANPRQQSGQGAIREIYRHARRLEKGSNTIKMRWVSSTNESFTLGVKAKTEARKATESGCQATKPPHQARSTRLRRA</sequence>
<dbReference type="Proteomes" id="UP000694050">
    <property type="component" value="Unassembled WGS sequence"/>
</dbReference>
<feature type="region of interest" description="Disordered" evidence="2">
    <location>
        <begin position="750"/>
        <end position="778"/>
    </location>
</feature>
<feature type="region of interest" description="Disordered" evidence="2">
    <location>
        <begin position="1"/>
        <end position="30"/>
    </location>
</feature>
<dbReference type="PANTHER" id="PTHR33481">
    <property type="entry name" value="REVERSE TRANSCRIPTASE"/>
    <property type="match status" value="1"/>
</dbReference>
<keyword evidence="1" id="KW-0175">Coiled coil</keyword>
<keyword evidence="4" id="KW-0548">Nucleotidyltransferase</keyword>
<accession>A0A8J5TPE8</accession>
<evidence type="ECO:0000256" key="1">
    <source>
        <dbReference type="SAM" id="Coils"/>
    </source>
</evidence>
<feature type="coiled-coil region" evidence="1">
    <location>
        <begin position="115"/>
        <end position="142"/>
    </location>
</feature>
<evidence type="ECO:0000256" key="2">
    <source>
        <dbReference type="SAM" id="MobiDB-lite"/>
    </source>
</evidence>
<dbReference type="GO" id="GO:0003964">
    <property type="term" value="F:RNA-directed DNA polymerase activity"/>
    <property type="evidence" value="ECO:0007669"/>
    <property type="project" value="UniProtKB-KW"/>
</dbReference>
<dbReference type="EMBL" id="JAELUQ010000014">
    <property type="protein sequence ID" value="KAG7403849.1"/>
    <property type="molecule type" value="Genomic_DNA"/>
</dbReference>
<feature type="compositionally biased region" description="Basic and acidic residues" evidence="2">
    <location>
        <begin position="8"/>
        <end position="22"/>
    </location>
</feature>
<organism evidence="4 5">
    <name type="scientific">Fusarium oxysporum f. sp. rapae</name>
    <dbReference type="NCBI Taxonomy" id="485398"/>
    <lineage>
        <taxon>Eukaryota</taxon>
        <taxon>Fungi</taxon>
        <taxon>Dikarya</taxon>
        <taxon>Ascomycota</taxon>
        <taxon>Pezizomycotina</taxon>
        <taxon>Sordariomycetes</taxon>
        <taxon>Hypocreomycetidae</taxon>
        <taxon>Hypocreales</taxon>
        <taxon>Nectriaceae</taxon>
        <taxon>Fusarium</taxon>
        <taxon>Fusarium oxysporum species complex</taxon>
    </lineage>
</organism>
<gene>
    <name evidence="4" type="primary">RTase-2</name>
    <name evidence="4" type="ORF">Forpe1208_v016306</name>
</gene>